<dbReference type="GO" id="GO:0003676">
    <property type="term" value="F:nucleic acid binding"/>
    <property type="evidence" value="ECO:0007669"/>
    <property type="project" value="InterPro"/>
</dbReference>
<reference evidence="1 2" key="1">
    <citation type="journal article" date="2016" name="Syst. Appl. Microbiol.">
        <title>Genomic characterization of a fructophilic bee symbiont Lactobacillus kunkeei reveals its niche-specific adaptation.</title>
        <authorList>
            <person name="Maeno S."/>
            <person name="Tanizawa Y."/>
            <person name="Kanesaki Y."/>
            <person name="Kubota E."/>
            <person name="Kumar H."/>
            <person name="Dicks L."/>
            <person name="Salminen S."/>
            <person name="Nakagawa J."/>
            <person name="Arita M."/>
            <person name="Endo A."/>
        </authorList>
    </citation>
    <scope>NUCLEOTIDE SEQUENCE [LARGE SCALE GENOMIC DNA]</scope>
    <source>
        <strain evidence="1 2">FF30-6</strain>
    </source>
</reference>
<dbReference type="EMBL" id="BDDX01000005">
    <property type="protein sequence ID" value="GAT90544.1"/>
    <property type="molecule type" value="Genomic_DNA"/>
</dbReference>
<sequence>MSEFNEADYNIRLYANGVYYDNDCIKDPPLTSTAVWVFLILKDDTFYHVSTKQDVLTDNRLELLGIIDGLEDLLFKGWQHENIHVHIMEENLAKIIRLGCLSSWEENGWKTDDDNKIEKIELMMRLQCLLKQFDHLQCTWDPLHDDFAYNKLSFILRRLTNR</sequence>
<protein>
    <submittedName>
        <fullName evidence="1">Ribonuclease HI</fullName>
    </submittedName>
</protein>
<dbReference type="Gene3D" id="3.30.420.10">
    <property type="entry name" value="Ribonuclease H-like superfamily/Ribonuclease H"/>
    <property type="match status" value="1"/>
</dbReference>
<dbReference type="InterPro" id="IPR012337">
    <property type="entry name" value="RNaseH-like_sf"/>
</dbReference>
<comment type="caution">
    <text evidence="1">The sequence shown here is derived from an EMBL/GenBank/DDBJ whole genome shotgun (WGS) entry which is preliminary data.</text>
</comment>
<organism evidence="1 2">
    <name type="scientific">Apilactobacillus kunkeei</name>
    <dbReference type="NCBI Taxonomy" id="148814"/>
    <lineage>
        <taxon>Bacteria</taxon>
        <taxon>Bacillati</taxon>
        <taxon>Bacillota</taxon>
        <taxon>Bacilli</taxon>
        <taxon>Lactobacillales</taxon>
        <taxon>Lactobacillaceae</taxon>
        <taxon>Apilactobacillus</taxon>
    </lineage>
</organism>
<dbReference type="Proteomes" id="UP000186588">
    <property type="component" value="Unassembled WGS sequence"/>
</dbReference>
<name>A0A1L8CH67_9LACO</name>
<proteinExistence type="predicted"/>
<evidence type="ECO:0000313" key="1">
    <source>
        <dbReference type="EMBL" id="GAT90544.1"/>
    </source>
</evidence>
<dbReference type="AlphaFoldDB" id="A0A1L8CH67"/>
<evidence type="ECO:0000313" key="2">
    <source>
        <dbReference type="Proteomes" id="UP000186588"/>
    </source>
</evidence>
<dbReference type="InterPro" id="IPR036397">
    <property type="entry name" value="RNaseH_sf"/>
</dbReference>
<gene>
    <name evidence="1" type="ORF">FF306_00645</name>
</gene>
<dbReference type="SUPFAM" id="SSF53098">
    <property type="entry name" value="Ribonuclease H-like"/>
    <property type="match status" value="1"/>
</dbReference>
<accession>A0A1L8CH67</accession>
<dbReference type="RefSeq" id="WP_053797065.1">
    <property type="nucleotide sequence ID" value="NZ_BDDX01000005.1"/>
</dbReference>